<feature type="compositionally biased region" description="Pro residues" evidence="1">
    <location>
        <begin position="588"/>
        <end position="604"/>
    </location>
</feature>
<dbReference type="EMBL" id="KZ857446">
    <property type="protein sequence ID" value="RDX44762.1"/>
    <property type="molecule type" value="Genomic_DNA"/>
</dbReference>
<protein>
    <submittedName>
        <fullName evidence="2">Uncharacterized protein</fullName>
    </submittedName>
</protein>
<gene>
    <name evidence="2" type="ORF">OH76DRAFT_1421232</name>
</gene>
<reference evidence="2 3" key="1">
    <citation type="journal article" date="2018" name="Biotechnol. Biofuels">
        <title>Integrative visual omics of the white-rot fungus Polyporus brumalis exposes the biotechnological potential of its oxidative enzymes for delignifying raw plant biomass.</title>
        <authorList>
            <person name="Miyauchi S."/>
            <person name="Rancon A."/>
            <person name="Drula E."/>
            <person name="Hage H."/>
            <person name="Chaduli D."/>
            <person name="Favel A."/>
            <person name="Grisel S."/>
            <person name="Henrissat B."/>
            <person name="Herpoel-Gimbert I."/>
            <person name="Ruiz-Duenas F.J."/>
            <person name="Chevret D."/>
            <person name="Hainaut M."/>
            <person name="Lin J."/>
            <person name="Wang M."/>
            <person name="Pangilinan J."/>
            <person name="Lipzen A."/>
            <person name="Lesage-Meessen L."/>
            <person name="Navarro D."/>
            <person name="Riley R."/>
            <person name="Grigoriev I.V."/>
            <person name="Zhou S."/>
            <person name="Raouche S."/>
            <person name="Rosso M.N."/>
        </authorList>
    </citation>
    <scope>NUCLEOTIDE SEQUENCE [LARGE SCALE GENOMIC DNA]</scope>
    <source>
        <strain evidence="2 3">BRFM 1820</strain>
    </source>
</reference>
<feature type="compositionally biased region" description="Basic residues" evidence="1">
    <location>
        <begin position="451"/>
        <end position="464"/>
    </location>
</feature>
<accession>A0A371CWV3</accession>
<evidence type="ECO:0000313" key="2">
    <source>
        <dbReference type="EMBL" id="RDX44762.1"/>
    </source>
</evidence>
<sequence length="943" mass="104201">MPLPLPPDFDGTDDSEIALHPREIDRLRGVTETWPKKSKKEKSALKESLITEFLEGRQLPPKNPWARGYLRGKLTLWLSNHSGNKDSRLPKALKCLWTGRDVFNLEEDQAILLRKAELIEAGKVPIAALNIARSELWNELGDDEQTAYDEKAEQWIENGPDPELRALIAEKRLADWLQAIVLWVNDQCGAMARIEFCVLDKKEDMVHGVHDVSMIWHAGNRQVPTFEQWRVKNPKRTWQEYCHACFHPDEHDNDPDAPRPTLPPHEFTFFPDGTPVLPSMDLFRYGKVLSVVLHTFFSLHWAEAASGIKDEPVAWKAVAKDTARYLPPDALPDELVFQNPMRMAVGWVKELWQHILDLQTSAETSDERFHWTHWWKRVGKGEDAGERLKAAYGKTPRPKHIAEAKRKGHAARTKRAPPPGAFGLNKRSEEGTGTDEGSSSAEDEGGAKAQGGKKKKSKSKRRRARQQDPSNVKDNAALKDKGKAKAADDSASAKSSGAGSEAGEDIDEKLRNQSPDSPDEETFDLNVSDAEESHTAPNNGRDAQGKPIAGPSKPKPTAGPRKPRPKARPMKKAAGANPPEPPPDHSPEPMPEDTPGPDPLPHIPGPWDDAPVGRHGLGTGRIPPRQVILVSATGNPPSWVESDPERIIPYLWSLSGEALYRDYLTSWRHMLRRRSHLRDPKVSRWANWDSDCWGIPSHFHATRDRWGSVMEWVSDNAPTPTSSASDVQQWTLIVGLALRDIYTANDIEPDSDDNIPGGGPEYLRASQSLLRDAVELILPLCSTSKHPGVPAGSAAKSTGPRVPQGSASTVPLSRKEARIIGKRGAPPGIRPGAFGGRKAAKGKAPATHATTSADEVEMAVTERVGSNQTQSSARNPSRKLPRCYIELPVSSSRHPTPTRMPRGRQARQASEPADEAEEANTVPQVADPPPAQVLRRSSRKRQG</sequence>
<organism evidence="2 3">
    <name type="scientific">Lentinus brumalis</name>
    <dbReference type="NCBI Taxonomy" id="2498619"/>
    <lineage>
        <taxon>Eukaryota</taxon>
        <taxon>Fungi</taxon>
        <taxon>Dikarya</taxon>
        <taxon>Basidiomycota</taxon>
        <taxon>Agaricomycotina</taxon>
        <taxon>Agaricomycetes</taxon>
        <taxon>Polyporales</taxon>
        <taxon>Polyporaceae</taxon>
        <taxon>Lentinus</taxon>
    </lineage>
</organism>
<evidence type="ECO:0000256" key="1">
    <source>
        <dbReference type="SAM" id="MobiDB-lite"/>
    </source>
</evidence>
<dbReference type="OrthoDB" id="2758182at2759"/>
<proteinExistence type="predicted"/>
<feature type="compositionally biased region" description="Polar residues" evidence="1">
    <location>
        <begin position="864"/>
        <end position="875"/>
    </location>
</feature>
<feature type="region of interest" description="Disordered" evidence="1">
    <location>
        <begin position="390"/>
        <end position="621"/>
    </location>
</feature>
<dbReference type="Proteomes" id="UP000256964">
    <property type="component" value="Unassembled WGS sequence"/>
</dbReference>
<keyword evidence="3" id="KW-1185">Reference proteome</keyword>
<dbReference type="AlphaFoldDB" id="A0A371CWV3"/>
<evidence type="ECO:0000313" key="3">
    <source>
        <dbReference type="Proteomes" id="UP000256964"/>
    </source>
</evidence>
<feature type="compositionally biased region" description="Basic residues" evidence="1">
    <location>
        <begin position="561"/>
        <end position="571"/>
    </location>
</feature>
<feature type="region of interest" description="Disordered" evidence="1">
    <location>
        <begin position="789"/>
        <end position="943"/>
    </location>
</feature>
<feature type="compositionally biased region" description="Low complexity" evidence="1">
    <location>
        <begin position="489"/>
        <end position="501"/>
    </location>
</feature>
<name>A0A371CWV3_9APHY</name>
<feature type="compositionally biased region" description="Basic residues" evidence="1">
    <location>
        <begin position="406"/>
        <end position="415"/>
    </location>
</feature>
<feature type="compositionally biased region" description="Basic and acidic residues" evidence="1">
    <location>
        <begin position="476"/>
        <end position="488"/>
    </location>
</feature>